<evidence type="ECO:0000256" key="2">
    <source>
        <dbReference type="ARBA" id="ARBA00023015"/>
    </source>
</evidence>
<evidence type="ECO:0000313" key="9">
    <source>
        <dbReference type="Proteomes" id="UP001454036"/>
    </source>
</evidence>
<accession>A0AAV3RMQ5</accession>
<name>A0AAV3RMQ5_LITER</name>
<evidence type="ECO:0000259" key="7">
    <source>
        <dbReference type="PROSITE" id="PS50811"/>
    </source>
</evidence>
<evidence type="ECO:0000256" key="1">
    <source>
        <dbReference type="ARBA" id="ARBA00004123"/>
    </source>
</evidence>
<dbReference type="Proteomes" id="UP001454036">
    <property type="component" value="Unassembled WGS sequence"/>
</dbReference>
<comment type="similarity">
    <text evidence="6">Belongs to the WRKY group III family.</text>
</comment>
<dbReference type="Pfam" id="PF03106">
    <property type="entry name" value="WRKY"/>
    <property type="match status" value="1"/>
</dbReference>
<dbReference type="InterPro" id="IPR003657">
    <property type="entry name" value="WRKY_dom"/>
</dbReference>
<dbReference type="PANTHER" id="PTHR32096:SF133">
    <property type="entry name" value="WRKY TRANSCRIPTION FACTOR 41-RELATED"/>
    <property type="match status" value="1"/>
</dbReference>
<evidence type="ECO:0000256" key="4">
    <source>
        <dbReference type="ARBA" id="ARBA00023163"/>
    </source>
</evidence>
<keyword evidence="3 8" id="KW-0238">DNA-binding</keyword>
<dbReference type="SMART" id="SM00774">
    <property type="entry name" value="WRKY"/>
    <property type="match status" value="1"/>
</dbReference>
<feature type="domain" description="WRKY" evidence="7">
    <location>
        <begin position="116"/>
        <end position="179"/>
    </location>
</feature>
<dbReference type="EMBL" id="BAABME010010142">
    <property type="protein sequence ID" value="GAA0176450.1"/>
    <property type="molecule type" value="Genomic_DNA"/>
</dbReference>
<evidence type="ECO:0000256" key="5">
    <source>
        <dbReference type="ARBA" id="ARBA00023242"/>
    </source>
</evidence>
<dbReference type="FunFam" id="2.20.25.80:FF:000009">
    <property type="entry name" value="WRKY transcription factor 53"/>
    <property type="match status" value="1"/>
</dbReference>
<dbReference type="GO" id="GO:0010193">
    <property type="term" value="P:response to ozone"/>
    <property type="evidence" value="ECO:0007669"/>
    <property type="project" value="UniProtKB-ARBA"/>
</dbReference>
<evidence type="ECO:0000313" key="8">
    <source>
        <dbReference type="EMBL" id="GAA0176450.1"/>
    </source>
</evidence>
<dbReference type="GO" id="GO:0000976">
    <property type="term" value="F:transcription cis-regulatory region binding"/>
    <property type="evidence" value="ECO:0007669"/>
    <property type="project" value="TreeGrafter"/>
</dbReference>
<organism evidence="8 9">
    <name type="scientific">Lithospermum erythrorhizon</name>
    <name type="common">Purple gromwell</name>
    <name type="synonym">Lithospermum officinale var. erythrorhizon</name>
    <dbReference type="NCBI Taxonomy" id="34254"/>
    <lineage>
        <taxon>Eukaryota</taxon>
        <taxon>Viridiplantae</taxon>
        <taxon>Streptophyta</taxon>
        <taxon>Embryophyta</taxon>
        <taxon>Tracheophyta</taxon>
        <taxon>Spermatophyta</taxon>
        <taxon>Magnoliopsida</taxon>
        <taxon>eudicotyledons</taxon>
        <taxon>Gunneridae</taxon>
        <taxon>Pentapetalae</taxon>
        <taxon>asterids</taxon>
        <taxon>lamiids</taxon>
        <taxon>Boraginales</taxon>
        <taxon>Boraginaceae</taxon>
        <taxon>Boraginoideae</taxon>
        <taxon>Lithospermeae</taxon>
        <taxon>Lithospermum</taxon>
    </lineage>
</organism>
<dbReference type="GO" id="GO:0005634">
    <property type="term" value="C:nucleus"/>
    <property type="evidence" value="ECO:0007669"/>
    <property type="project" value="UniProtKB-SubCell"/>
</dbReference>
<dbReference type="AlphaFoldDB" id="A0AAV3RMQ5"/>
<dbReference type="GO" id="GO:0042542">
    <property type="term" value="P:response to hydrogen peroxide"/>
    <property type="evidence" value="ECO:0007669"/>
    <property type="project" value="UniProtKB-ARBA"/>
</dbReference>
<dbReference type="SUPFAM" id="SSF118290">
    <property type="entry name" value="WRKY DNA-binding domain"/>
    <property type="match status" value="1"/>
</dbReference>
<dbReference type="PANTHER" id="PTHR32096">
    <property type="entry name" value="WRKY TRANSCRIPTION FACTOR 30-RELATED-RELATED"/>
    <property type="match status" value="1"/>
</dbReference>
<evidence type="ECO:0000256" key="6">
    <source>
        <dbReference type="ARBA" id="ARBA00060850"/>
    </source>
</evidence>
<dbReference type="InterPro" id="IPR036576">
    <property type="entry name" value="WRKY_dom_sf"/>
</dbReference>
<evidence type="ECO:0000256" key="3">
    <source>
        <dbReference type="ARBA" id="ARBA00023125"/>
    </source>
</evidence>
<keyword evidence="5" id="KW-0539">Nucleus</keyword>
<gene>
    <name evidence="8" type="ORF">LIER_29441</name>
</gene>
<sequence length="341" mass="38524">MENMKDVEQMSLVDILKQGGELSNQLIKNQMNPLTSKETCEHLIQKILLTYDKTIACLNSSEVLQSDPSPIPGLVESPDTSAGVSPKIGNSHRDVFKKRKTMPRWNEQIKVCSGTGLEGPIDDGHSWRKYGQKVILGATHPRAYYRCTHKYTRGCVATKQVQKTEEDPLMIEVTYRGKHTCMDVPNSSSPVVSLEEKSKDIINNLQQKTEPKQLQNIPFKFEQDLKVETEEINPKVVGCVPSFSFPSPWTESENQDIWEQFEDNNILAKLIPPATSESNYFSMSTFQVLPFPHGISSEISDMITTPTSVTNSFFDKDMDSVEVNFEPNLPFDVLDYFTTCV</sequence>
<comment type="caution">
    <text evidence="8">The sequence shown here is derived from an EMBL/GenBank/DDBJ whole genome shotgun (WGS) entry which is preliminary data.</text>
</comment>
<dbReference type="PROSITE" id="PS50811">
    <property type="entry name" value="WRKY"/>
    <property type="match status" value="1"/>
</dbReference>
<reference evidence="8 9" key="1">
    <citation type="submission" date="2024-01" db="EMBL/GenBank/DDBJ databases">
        <title>The complete chloroplast genome sequence of Lithospermum erythrorhizon: insights into the phylogenetic relationship among Boraginaceae species and the maternal lineages of purple gromwells.</title>
        <authorList>
            <person name="Okada T."/>
            <person name="Watanabe K."/>
        </authorList>
    </citation>
    <scope>NUCLEOTIDE SEQUENCE [LARGE SCALE GENOMIC DNA]</scope>
</reference>
<proteinExistence type="inferred from homology"/>
<comment type="subcellular location">
    <subcellularLocation>
        <location evidence="1">Nucleus</location>
    </subcellularLocation>
</comment>
<dbReference type="Gene3D" id="2.20.25.80">
    <property type="entry name" value="WRKY domain"/>
    <property type="match status" value="1"/>
</dbReference>
<dbReference type="GO" id="GO:0010150">
    <property type="term" value="P:leaf senescence"/>
    <property type="evidence" value="ECO:0007669"/>
    <property type="project" value="UniProtKB-ARBA"/>
</dbReference>
<dbReference type="InterPro" id="IPR044810">
    <property type="entry name" value="WRKY_plant"/>
</dbReference>
<dbReference type="GO" id="GO:0009751">
    <property type="term" value="P:response to salicylic acid"/>
    <property type="evidence" value="ECO:0007669"/>
    <property type="project" value="UniProtKB-ARBA"/>
</dbReference>
<keyword evidence="2" id="KW-0805">Transcription regulation</keyword>
<keyword evidence="9" id="KW-1185">Reference proteome</keyword>
<dbReference type="GO" id="GO:0003700">
    <property type="term" value="F:DNA-binding transcription factor activity"/>
    <property type="evidence" value="ECO:0007669"/>
    <property type="project" value="InterPro"/>
</dbReference>
<keyword evidence="4" id="KW-0804">Transcription</keyword>
<protein>
    <submittedName>
        <fullName evidence="8">DNA-binding transcription factor</fullName>
    </submittedName>
</protein>